<dbReference type="EMBL" id="AWUE01012516">
    <property type="protein sequence ID" value="OMP08995.1"/>
    <property type="molecule type" value="Genomic_DNA"/>
</dbReference>
<dbReference type="Proteomes" id="UP000187203">
    <property type="component" value="Unassembled WGS sequence"/>
</dbReference>
<dbReference type="AlphaFoldDB" id="A0A1R3KPI1"/>
<reference evidence="3" key="1">
    <citation type="submission" date="2013-09" db="EMBL/GenBank/DDBJ databases">
        <title>Corchorus olitorius genome sequencing.</title>
        <authorList>
            <person name="Alam M."/>
            <person name="Haque M.S."/>
            <person name="Islam M.S."/>
            <person name="Emdad E.M."/>
            <person name="Islam M.M."/>
            <person name="Ahmed B."/>
            <person name="Halim A."/>
            <person name="Hossen Q.M.M."/>
            <person name="Hossain M.Z."/>
            <person name="Ahmed R."/>
            <person name="Khan M.M."/>
            <person name="Islam R."/>
            <person name="Rashid M.M."/>
            <person name="Khan S.A."/>
            <person name="Rahman M.S."/>
            <person name="Alam M."/>
            <person name="Yahiya A.S."/>
            <person name="Khan M.S."/>
            <person name="Azam M.S."/>
            <person name="Haque T."/>
            <person name="Lashkar M.Z.H."/>
            <person name="Akhand A.I."/>
            <person name="Morshed G."/>
            <person name="Roy S."/>
            <person name="Uddin K.S."/>
            <person name="Rabeya T."/>
            <person name="Hossain A.S."/>
            <person name="Chowdhury A."/>
            <person name="Snigdha A.R."/>
            <person name="Mortoza M.S."/>
            <person name="Matin S.A."/>
            <person name="Hoque S.M.E."/>
            <person name="Islam M.K."/>
            <person name="Roy D.K."/>
            <person name="Haider R."/>
            <person name="Moosa M.M."/>
            <person name="Elias S.M."/>
            <person name="Hasan A.M."/>
            <person name="Jahan S."/>
            <person name="Shafiuddin M."/>
            <person name="Mahmood N."/>
            <person name="Shommy N.S."/>
        </authorList>
    </citation>
    <scope>NUCLEOTIDE SEQUENCE [LARGE SCALE GENOMIC DNA]</scope>
    <source>
        <strain evidence="3">cv. O-4</strain>
    </source>
</reference>
<sequence>MGRTKTRRDSKDPWGVKPQNDSKSDRMKQLARSILRKEKSLHIEY</sequence>
<feature type="compositionally biased region" description="Basic and acidic residues" evidence="1">
    <location>
        <begin position="7"/>
        <end position="28"/>
    </location>
</feature>
<name>A0A1R3KPI1_9ROSI</name>
<evidence type="ECO:0000313" key="2">
    <source>
        <dbReference type="EMBL" id="OMP08995.1"/>
    </source>
</evidence>
<protein>
    <submittedName>
        <fullName evidence="2">Uncharacterized protein</fullName>
    </submittedName>
</protein>
<feature type="region of interest" description="Disordered" evidence="1">
    <location>
        <begin position="1"/>
        <end position="30"/>
    </location>
</feature>
<keyword evidence="3" id="KW-1185">Reference proteome</keyword>
<comment type="caution">
    <text evidence="2">The sequence shown here is derived from an EMBL/GenBank/DDBJ whole genome shotgun (WGS) entry which is preliminary data.</text>
</comment>
<organism evidence="2 3">
    <name type="scientific">Corchorus olitorius</name>
    <dbReference type="NCBI Taxonomy" id="93759"/>
    <lineage>
        <taxon>Eukaryota</taxon>
        <taxon>Viridiplantae</taxon>
        <taxon>Streptophyta</taxon>
        <taxon>Embryophyta</taxon>
        <taxon>Tracheophyta</taxon>
        <taxon>Spermatophyta</taxon>
        <taxon>Magnoliopsida</taxon>
        <taxon>eudicotyledons</taxon>
        <taxon>Gunneridae</taxon>
        <taxon>Pentapetalae</taxon>
        <taxon>rosids</taxon>
        <taxon>malvids</taxon>
        <taxon>Malvales</taxon>
        <taxon>Malvaceae</taxon>
        <taxon>Grewioideae</taxon>
        <taxon>Apeibeae</taxon>
        <taxon>Corchorus</taxon>
    </lineage>
</organism>
<gene>
    <name evidence="2" type="ORF">COLO4_05918</name>
</gene>
<evidence type="ECO:0000313" key="3">
    <source>
        <dbReference type="Proteomes" id="UP000187203"/>
    </source>
</evidence>
<evidence type="ECO:0000256" key="1">
    <source>
        <dbReference type="SAM" id="MobiDB-lite"/>
    </source>
</evidence>
<accession>A0A1R3KPI1</accession>
<proteinExistence type="predicted"/>